<dbReference type="EMBL" id="SMSJ01000060">
    <property type="protein sequence ID" value="TDH59588.1"/>
    <property type="molecule type" value="Genomic_DNA"/>
</dbReference>
<evidence type="ECO:0000256" key="1">
    <source>
        <dbReference type="SAM" id="MobiDB-lite"/>
    </source>
</evidence>
<dbReference type="AlphaFoldDB" id="A0A4R5QAL5"/>
<dbReference type="SUPFAM" id="SSF47598">
    <property type="entry name" value="Ribbon-helix-helix"/>
    <property type="match status" value="1"/>
</dbReference>
<feature type="region of interest" description="Disordered" evidence="1">
    <location>
        <begin position="55"/>
        <end position="80"/>
    </location>
</feature>
<gene>
    <name evidence="3" type="ORF">E2C06_26455</name>
</gene>
<feature type="compositionally biased region" description="Basic and acidic residues" evidence="1">
    <location>
        <begin position="65"/>
        <end position="80"/>
    </location>
</feature>
<dbReference type="Pfam" id="PF22513">
    <property type="entry name" value="FitA-like_RHH"/>
    <property type="match status" value="1"/>
</dbReference>
<dbReference type="InterPro" id="IPR010985">
    <property type="entry name" value="Ribbon_hlx_hlx"/>
</dbReference>
<comment type="caution">
    <text evidence="3">The sequence shown here is derived from an EMBL/GenBank/DDBJ whole genome shotgun (WGS) entry which is preliminary data.</text>
</comment>
<organism evidence="3 4">
    <name type="scientific">Dankookia rubra</name>
    <dbReference type="NCBI Taxonomy" id="1442381"/>
    <lineage>
        <taxon>Bacteria</taxon>
        <taxon>Pseudomonadati</taxon>
        <taxon>Pseudomonadota</taxon>
        <taxon>Alphaproteobacteria</taxon>
        <taxon>Acetobacterales</taxon>
        <taxon>Roseomonadaceae</taxon>
        <taxon>Dankookia</taxon>
    </lineage>
</organism>
<accession>A0A4R5QAL5</accession>
<name>A0A4R5QAL5_9PROT</name>
<evidence type="ECO:0000313" key="3">
    <source>
        <dbReference type="EMBL" id="TDH59588.1"/>
    </source>
</evidence>
<dbReference type="OrthoDB" id="2389872at2"/>
<protein>
    <recommendedName>
        <fullName evidence="2">Antitoxin FitA-like ribbon-helix-helix domain-containing protein</fullName>
    </recommendedName>
</protein>
<keyword evidence="4" id="KW-1185">Reference proteome</keyword>
<dbReference type="GO" id="GO:0006355">
    <property type="term" value="P:regulation of DNA-templated transcription"/>
    <property type="evidence" value="ECO:0007669"/>
    <property type="project" value="InterPro"/>
</dbReference>
<dbReference type="InterPro" id="IPR053853">
    <property type="entry name" value="FitA-like_RHH"/>
</dbReference>
<dbReference type="Proteomes" id="UP000295096">
    <property type="component" value="Unassembled WGS sequence"/>
</dbReference>
<proteinExistence type="predicted"/>
<evidence type="ECO:0000259" key="2">
    <source>
        <dbReference type="Pfam" id="PF22513"/>
    </source>
</evidence>
<sequence length="80" mass="8816">MAQVLVRQLDDGVVERLKRKAALRGASLEGYVRDLLNRDAQDDRAALLAELDALRAAQPPQTSDSTDHIRAMRDGDADDD</sequence>
<dbReference type="RefSeq" id="WP_133291589.1">
    <property type="nucleotide sequence ID" value="NZ_SMSJ01000060.1"/>
</dbReference>
<feature type="domain" description="Antitoxin FitA-like ribbon-helix-helix" evidence="2">
    <location>
        <begin position="2"/>
        <end position="38"/>
    </location>
</feature>
<reference evidence="3 4" key="1">
    <citation type="journal article" date="2016" name="J. Microbiol.">
        <title>Dankookia rubra gen. nov., sp. nov., an alphaproteobacterium isolated from sediment of a shallow stream.</title>
        <authorList>
            <person name="Kim W.H."/>
            <person name="Kim D.H."/>
            <person name="Kang K."/>
            <person name="Ahn T.Y."/>
        </authorList>
    </citation>
    <scope>NUCLEOTIDE SEQUENCE [LARGE SCALE GENOMIC DNA]</scope>
    <source>
        <strain evidence="3 4">JCM30602</strain>
    </source>
</reference>
<evidence type="ECO:0000313" key="4">
    <source>
        <dbReference type="Proteomes" id="UP000295096"/>
    </source>
</evidence>